<protein>
    <submittedName>
        <fullName evidence="6">Cysteine-rich receptor-like protein kinase 2</fullName>
    </submittedName>
</protein>
<organism evidence="6 7">
    <name type="scientific">Acorus calamus</name>
    <name type="common">Sweet flag</name>
    <dbReference type="NCBI Taxonomy" id="4465"/>
    <lineage>
        <taxon>Eukaryota</taxon>
        <taxon>Viridiplantae</taxon>
        <taxon>Streptophyta</taxon>
        <taxon>Embryophyta</taxon>
        <taxon>Tracheophyta</taxon>
        <taxon>Spermatophyta</taxon>
        <taxon>Magnoliopsida</taxon>
        <taxon>Liliopsida</taxon>
        <taxon>Acoraceae</taxon>
        <taxon>Acorus</taxon>
    </lineage>
</organism>
<evidence type="ECO:0000313" key="7">
    <source>
        <dbReference type="Proteomes" id="UP001180020"/>
    </source>
</evidence>
<dbReference type="Gene3D" id="1.10.510.10">
    <property type="entry name" value="Transferase(Phosphotransferase) domain 1"/>
    <property type="match status" value="1"/>
</dbReference>
<evidence type="ECO:0000256" key="1">
    <source>
        <dbReference type="ARBA" id="ARBA00022679"/>
    </source>
</evidence>
<evidence type="ECO:0000256" key="2">
    <source>
        <dbReference type="ARBA" id="ARBA00022741"/>
    </source>
</evidence>
<dbReference type="Pfam" id="PF07714">
    <property type="entry name" value="PK_Tyr_Ser-Thr"/>
    <property type="match status" value="1"/>
</dbReference>
<reference evidence="6" key="2">
    <citation type="submission" date="2023-06" db="EMBL/GenBank/DDBJ databases">
        <authorList>
            <person name="Ma L."/>
            <person name="Liu K.-W."/>
            <person name="Li Z."/>
            <person name="Hsiao Y.-Y."/>
            <person name="Qi Y."/>
            <person name="Fu T."/>
            <person name="Tang G."/>
            <person name="Zhang D."/>
            <person name="Sun W.-H."/>
            <person name="Liu D.-K."/>
            <person name="Li Y."/>
            <person name="Chen G.-Z."/>
            <person name="Liu X.-D."/>
            <person name="Liao X.-Y."/>
            <person name="Jiang Y.-T."/>
            <person name="Yu X."/>
            <person name="Hao Y."/>
            <person name="Huang J."/>
            <person name="Zhao X.-W."/>
            <person name="Ke S."/>
            <person name="Chen Y.-Y."/>
            <person name="Wu W.-L."/>
            <person name="Hsu J.-L."/>
            <person name="Lin Y.-F."/>
            <person name="Huang M.-D."/>
            <person name="Li C.-Y."/>
            <person name="Huang L."/>
            <person name="Wang Z.-W."/>
            <person name="Zhao X."/>
            <person name="Zhong W.-Y."/>
            <person name="Peng D.-H."/>
            <person name="Ahmad S."/>
            <person name="Lan S."/>
            <person name="Zhang J.-S."/>
            <person name="Tsai W.-C."/>
            <person name="Van De Peer Y."/>
            <person name="Liu Z.-J."/>
        </authorList>
    </citation>
    <scope>NUCLEOTIDE SEQUENCE</scope>
    <source>
        <strain evidence="6">CP</strain>
        <tissue evidence="6">Leaves</tissue>
    </source>
</reference>
<dbReference type="InterPro" id="IPR001245">
    <property type="entry name" value="Ser-Thr/Tyr_kinase_cat_dom"/>
</dbReference>
<dbReference type="GO" id="GO:0004672">
    <property type="term" value="F:protein kinase activity"/>
    <property type="evidence" value="ECO:0007669"/>
    <property type="project" value="InterPro"/>
</dbReference>
<sequence length="527" mass="58408">MDFFNEVNIISSVEHKNLVRLLGCSLGHESLLVYEYLPNMSLDRFIFDDQKGKELDWEKRFKIIVGAARGLAYLHENPKAKIIHIDIKASNVLLDSKLQAKIADFGLARSFDEDKSHITTTVAGTLGYMAPEYVAHGQLTEKADVYSFGVLLLEIISGKQNCRSITSHCSESLLTLAWKHFQSGTIEDLIDSNIYGGHDMKPQILRTVHIAFLCTQEIPSLRPSMSRVLMMLLRITREPILMPTNPPFTDEDTMELREVEGDCHHLLYENESSFKIVGAKQGQAGSSSSQSSLDLLRKIGDSPEEETLKNAKDFRVTVKYAKGSYRETYKFKENKIPLSLSWSKDTSIPHERKDVEKLSGEMGIALPYLKNQPLQVFGGPGPSSPKSTMGPFRGLALIVLLILTRYPSPIQSNRLGISSTGSGPDKMYGLAPIEGDLCFSKIRTVGPLCFNSIDAEVYLDGCFLRFNDYVIYKEALGPTDHAICGNTTRWPGLRGVSREGRGGCCVTGGGQWRVRGGEGVIIGLCDG</sequence>
<dbReference type="AlphaFoldDB" id="A0AAV9FLU7"/>
<dbReference type="InterPro" id="IPR052059">
    <property type="entry name" value="CR_Ser/Thr_kinase"/>
</dbReference>
<evidence type="ECO:0000259" key="5">
    <source>
        <dbReference type="PROSITE" id="PS50011"/>
    </source>
</evidence>
<dbReference type="SMART" id="SM00220">
    <property type="entry name" value="S_TKc"/>
    <property type="match status" value="1"/>
</dbReference>
<proteinExistence type="predicted"/>
<evidence type="ECO:0000313" key="6">
    <source>
        <dbReference type="EMBL" id="KAK1326249.1"/>
    </source>
</evidence>
<comment type="caution">
    <text evidence="6">The sequence shown here is derived from an EMBL/GenBank/DDBJ whole genome shotgun (WGS) entry which is preliminary data.</text>
</comment>
<name>A0AAV9FLU7_ACOCL</name>
<dbReference type="Gene3D" id="3.30.200.20">
    <property type="entry name" value="Phosphorylase Kinase, domain 1"/>
    <property type="match status" value="1"/>
</dbReference>
<feature type="domain" description="Protein kinase" evidence="5">
    <location>
        <begin position="1"/>
        <end position="241"/>
    </location>
</feature>
<keyword evidence="7" id="KW-1185">Reference proteome</keyword>
<dbReference type="InterPro" id="IPR011009">
    <property type="entry name" value="Kinase-like_dom_sf"/>
</dbReference>
<keyword evidence="4" id="KW-0067">ATP-binding</keyword>
<accession>A0AAV9FLU7</accession>
<dbReference type="FunFam" id="1.10.510.10:FF:000336">
    <property type="entry name" value="Cysteine-rich receptor-like protein kinase 2"/>
    <property type="match status" value="1"/>
</dbReference>
<dbReference type="SUPFAM" id="SSF56112">
    <property type="entry name" value="Protein kinase-like (PK-like)"/>
    <property type="match status" value="1"/>
</dbReference>
<dbReference type="Proteomes" id="UP001180020">
    <property type="component" value="Unassembled WGS sequence"/>
</dbReference>
<dbReference type="PROSITE" id="PS50011">
    <property type="entry name" value="PROTEIN_KINASE_DOM"/>
    <property type="match status" value="1"/>
</dbReference>
<keyword evidence="1" id="KW-0808">Transferase</keyword>
<dbReference type="PROSITE" id="PS00108">
    <property type="entry name" value="PROTEIN_KINASE_ST"/>
    <property type="match status" value="1"/>
</dbReference>
<keyword evidence="2" id="KW-0547">Nucleotide-binding</keyword>
<dbReference type="InterPro" id="IPR008271">
    <property type="entry name" value="Ser/Thr_kinase_AS"/>
</dbReference>
<reference evidence="6" key="1">
    <citation type="journal article" date="2023" name="Nat. Commun.">
        <title>Diploid and tetraploid genomes of Acorus and the evolution of monocots.</title>
        <authorList>
            <person name="Ma L."/>
            <person name="Liu K.W."/>
            <person name="Li Z."/>
            <person name="Hsiao Y.Y."/>
            <person name="Qi Y."/>
            <person name="Fu T."/>
            <person name="Tang G.D."/>
            <person name="Zhang D."/>
            <person name="Sun W.H."/>
            <person name="Liu D.K."/>
            <person name="Li Y."/>
            <person name="Chen G.Z."/>
            <person name="Liu X.D."/>
            <person name="Liao X.Y."/>
            <person name="Jiang Y.T."/>
            <person name="Yu X."/>
            <person name="Hao Y."/>
            <person name="Huang J."/>
            <person name="Zhao X.W."/>
            <person name="Ke S."/>
            <person name="Chen Y.Y."/>
            <person name="Wu W.L."/>
            <person name="Hsu J.L."/>
            <person name="Lin Y.F."/>
            <person name="Huang M.D."/>
            <person name="Li C.Y."/>
            <person name="Huang L."/>
            <person name="Wang Z.W."/>
            <person name="Zhao X."/>
            <person name="Zhong W.Y."/>
            <person name="Peng D.H."/>
            <person name="Ahmad S."/>
            <person name="Lan S."/>
            <person name="Zhang J.S."/>
            <person name="Tsai W.C."/>
            <person name="Van de Peer Y."/>
            <person name="Liu Z.J."/>
        </authorList>
    </citation>
    <scope>NUCLEOTIDE SEQUENCE</scope>
    <source>
        <strain evidence="6">CP</strain>
    </source>
</reference>
<dbReference type="PANTHER" id="PTHR47973">
    <property type="entry name" value="CYSTEINE-RICH RECEPTOR-LIKE PROTEIN KINASE 3"/>
    <property type="match status" value="1"/>
</dbReference>
<gene>
    <name evidence="6" type="primary">CRK2</name>
    <name evidence="6" type="ORF">QJS10_CPA01g01272</name>
</gene>
<dbReference type="CDD" id="cd23509">
    <property type="entry name" value="Gnk2-like"/>
    <property type="match status" value="1"/>
</dbReference>
<dbReference type="InterPro" id="IPR000719">
    <property type="entry name" value="Prot_kinase_dom"/>
</dbReference>
<dbReference type="EMBL" id="JAUJYO010000001">
    <property type="protein sequence ID" value="KAK1326249.1"/>
    <property type="molecule type" value="Genomic_DNA"/>
</dbReference>
<dbReference type="GO" id="GO:0005524">
    <property type="term" value="F:ATP binding"/>
    <property type="evidence" value="ECO:0007669"/>
    <property type="project" value="UniProtKB-KW"/>
</dbReference>
<keyword evidence="6" id="KW-0675">Receptor</keyword>
<evidence type="ECO:0000256" key="3">
    <source>
        <dbReference type="ARBA" id="ARBA00022777"/>
    </source>
</evidence>
<keyword evidence="3 6" id="KW-0418">Kinase</keyword>
<evidence type="ECO:0000256" key="4">
    <source>
        <dbReference type="ARBA" id="ARBA00022840"/>
    </source>
</evidence>